<evidence type="ECO:0000313" key="3">
    <source>
        <dbReference type="EMBL" id="MBE2888751.1"/>
    </source>
</evidence>
<dbReference type="RefSeq" id="WP_052269446.1">
    <property type="nucleotide sequence ID" value="NZ_JADBFD010000017.1"/>
</dbReference>
<reference evidence="3 4" key="1">
    <citation type="submission" date="2020-10" db="EMBL/GenBank/DDBJ databases">
        <title>Investigation of anaerobic biodegradation of phenanthrene by a sulfate-dependent Geobacter anodireducens strain PheS2.</title>
        <authorList>
            <person name="Zhang Z."/>
        </authorList>
    </citation>
    <scope>NUCLEOTIDE SEQUENCE [LARGE SCALE GENOMIC DNA]</scope>
    <source>
        <strain evidence="3 4">PheS2</strain>
    </source>
</reference>
<dbReference type="Proteomes" id="UP000618926">
    <property type="component" value="Unassembled WGS sequence"/>
</dbReference>
<name>A0ABR9NWW1_9BACT</name>
<dbReference type="PANTHER" id="PTHR11712">
    <property type="entry name" value="POLYKETIDE SYNTHASE-RELATED"/>
    <property type="match status" value="1"/>
</dbReference>
<dbReference type="InterPro" id="IPR016039">
    <property type="entry name" value="Thiolase-like"/>
</dbReference>
<dbReference type="SUPFAM" id="SSF53901">
    <property type="entry name" value="Thiolase-like"/>
    <property type="match status" value="2"/>
</dbReference>
<protein>
    <submittedName>
        <fullName evidence="3">3-oxoacyl-ACP synthase</fullName>
    </submittedName>
</protein>
<evidence type="ECO:0000313" key="4">
    <source>
        <dbReference type="Proteomes" id="UP000618926"/>
    </source>
</evidence>
<dbReference type="Gene3D" id="3.40.47.10">
    <property type="match status" value="1"/>
</dbReference>
<organism evidence="3 4">
    <name type="scientific">Geobacter anodireducens</name>
    <dbReference type="NCBI Taxonomy" id="1340425"/>
    <lineage>
        <taxon>Bacteria</taxon>
        <taxon>Pseudomonadati</taxon>
        <taxon>Thermodesulfobacteriota</taxon>
        <taxon>Desulfuromonadia</taxon>
        <taxon>Geobacterales</taxon>
        <taxon>Geobacteraceae</taxon>
        <taxon>Geobacter</taxon>
    </lineage>
</organism>
<proteinExistence type="predicted"/>
<sequence length="397" mass="41659">MERDCESIAGGKGSKTGAQKSGTGERIAVTGFGLVTPMGFTPWRSVSAVIRSRSHFAWHETVLVADAPDGTALRGATISRVSGKDVRFGLTGSERSLALLAPALREAASGLSPSPGDAVPAWIINGIPSEEVGAIPCPADILPPLSPMEHLPVGREAGSGRCLFLDRVAEAAKALGEGRCPRALIAAVDSLCFLPVLEELLAAGRLLSGPNPEGIIPGEAAGAILLEREESARKRGAPIYAFVSSWGHGIDPAPRTGGHPAQARGLTEAFIQAFDGLPCPGEEIGLVVADLNGERQRALGWAVAEERVFGPSHRERQLWLPAFSVGECGAALGVVQTVVAVAALAKDLANGEQVALCSSDDGGETRVLCLERGDFTDRHALNRWRREQQAKTNERVT</sequence>
<comment type="caution">
    <text evidence="3">The sequence shown here is derived from an EMBL/GenBank/DDBJ whole genome shotgun (WGS) entry which is preliminary data.</text>
</comment>
<keyword evidence="1" id="KW-0808">Transferase</keyword>
<feature type="region of interest" description="Disordered" evidence="2">
    <location>
        <begin position="1"/>
        <end position="22"/>
    </location>
</feature>
<evidence type="ECO:0000256" key="2">
    <source>
        <dbReference type="SAM" id="MobiDB-lite"/>
    </source>
</evidence>
<dbReference type="NCBIfam" id="NF004798">
    <property type="entry name" value="PRK06147.1"/>
    <property type="match status" value="1"/>
</dbReference>
<accession>A0ABR9NWW1</accession>
<gene>
    <name evidence="3" type="ORF">IIE05_12340</name>
</gene>
<dbReference type="InterPro" id="IPR000794">
    <property type="entry name" value="Beta-ketoacyl_synthase"/>
</dbReference>
<keyword evidence="4" id="KW-1185">Reference proteome</keyword>
<dbReference type="EMBL" id="JADBFD010000017">
    <property type="protein sequence ID" value="MBE2888751.1"/>
    <property type="molecule type" value="Genomic_DNA"/>
</dbReference>
<dbReference type="PANTHER" id="PTHR11712:SF336">
    <property type="entry name" value="3-OXOACYL-[ACYL-CARRIER-PROTEIN] SYNTHASE, MITOCHONDRIAL"/>
    <property type="match status" value="1"/>
</dbReference>
<evidence type="ECO:0000256" key="1">
    <source>
        <dbReference type="ARBA" id="ARBA00022679"/>
    </source>
</evidence>